<evidence type="ECO:0000313" key="3">
    <source>
        <dbReference type="Proteomes" id="UP000187203"/>
    </source>
</evidence>
<keyword evidence="3" id="KW-1185">Reference proteome</keyword>
<evidence type="ECO:0000313" key="2">
    <source>
        <dbReference type="EMBL" id="OMP06182.1"/>
    </source>
</evidence>
<comment type="caution">
    <text evidence="2">The sequence shown here is derived from an EMBL/GenBank/DDBJ whole genome shotgun (WGS) entry which is preliminary data.</text>
</comment>
<gene>
    <name evidence="2" type="ORF">COLO4_08286</name>
</gene>
<name>A0A1R3KGG3_9ROSI</name>
<reference evidence="3" key="1">
    <citation type="submission" date="2013-09" db="EMBL/GenBank/DDBJ databases">
        <title>Corchorus olitorius genome sequencing.</title>
        <authorList>
            <person name="Alam M."/>
            <person name="Haque M.S."/>
            <person name="Islam M.S."/>
            <person name="Emdad E.M."/>
            <person name="Islam M.M."/>
            <person name="Ahmed B."/>
            <person name="Halim A."/>
            <person name="Hossen Q.M.M."/>
            <person name="Hossain M.Z."/>
            <person name="Ahmed R."/>
            <person name="Khan M.M."/>
            <person name="Islam R."/>
            <person name="Rashid M.M."/>
            <person name="Khan S.A."/>
            <person name="Rahman M.S."/>
            <person name="Alam M."/>
            <person name="Yahiya A.S."/>
            <person name="Khan M.S."/>
            <person name="Azam M.S."/>
            <person name="Haque T."/>
            <person name="Lashkar M.Z.H."/>
            <person name="Akhand A.I."/>
            <person name="Morshed G."/>
            <person name="Roy S."/>
            <person name="Uddin K.S."/>
            <person name="Rabeya T."/>
            <person name="Hossain A.S."/>
            <person name="Chowdhury A."/>
            <person name="Snigdha A.R."/>
            <person name="Mortoza M.S."/>
            <person name="Matin S.A."/>
            <person name="Hoque S.M.E."/>
            <person name="Islam M.K."/>
            <person name="Roy D.K."/>
            <person name="Haider R."/>
            <person name="Moosa M.M."/>
            <person name="Elias S.M."/>
            <person name="Hasan A.M."/>
            <person name="Jahan S."/>
            <person name="Shafiuddin M."/>
            <person name="Mahmood N."/>
            <person name="Shommy N.S."/>
        </authorList>
    </citation>
    <scope>NUCLEOTIDE SEQUENCE [LARGE SCALE GENOMIC DNA]</scope>
    <source>
        <strain evidence="3">cv. O-4</strain>
    </source>
</reference>
<accession>A0A1R3KGG3</accession>
<sequence length="87" mass="9786">MSSKLLLVSLASDLELVFPKSFGNLVNQAIAEPRFKPSDLKIEPRDEAGSKTKRMEKYGNDAKEKPWKRCEVDQNGKSHDLLKPSKA</sequence>
<dbReference type="EMBL" id="AWUE01013697">
    <property type="protein sequence ID" value="OMP06182.1"/>
    <property type="molecule type" value="Genomic_DNA"/>
</dbReference>
<proteinExistence type="predicted"/>
<organism evidence="2 3">
    <name type="scientific">Corchorus olitorius</name>
    <dbReference type="NCBI Taxonomy" id="93759"/>
    <lineage>
        <taxon>Eukaryota</taxon>
        <taxon>Viridiplantae</taxon>
        <taxon>Streptophyta</taxon>
        <taxon>Embryophyta</taxon>
        <taxon>Tracheophyta</taxon>
        <taxon>Spermatophyta</taxon>
        <taxon>Magnoliopsida</taxon>
        <taxon>eudicotyledons</taxon>
        <taxon>Gunneridae</taxon>
        <taxon>Pentapetalae</taxon>
        <taxon>rosids</taxon>
        <taxon>malvids</taxon>
        <taxon>Malvales</taxon>
        <taxon>Malvaceae</taxon>
        <taxon>Grewioideae</taxon>
        <taxon>Apeibeae</taxon>
        <taxon>Corchorus</taxon>
    </lineage>
</organism>
<dbReference type="Proteomes" id="UP000187203">
    <property type="component" value="Unassembled WGS sequence"/>
</dbReference>
<feature type="region of interest" description="Disordered" evidence="1">
    <location>
        <begin position="37"/>
        <end position="87"/>
    </location>
</feature>
<evidence type="ECO:0000256" key="1">
    <source>
        <dbReference type="SAM" id="MobiDB-lite"/>
    </source>
</evidence>
<dbReference type="AlphaFoldDB" id="A0A1R3KGG3"/>
<protein>
    <submittedName>
        <fullName evidence="2">Uncharacterized protein</fullName>
    </submittedName>
</protein>